<feature type="transmembrane region" description="Helical" evidence="6">
    <location>
        <begin position="278"/>
        <end position="302"/>
    </location>
</feature>
<evidence type="ECO:0000256" key="5">
    <source>
        <dbReference type="ARBA" id="ARBA00023136"/>
    </source>
</evidence>
<gene>
    <name evidence="7" type="ORF">GCM10009850_001930</name>
</gene>
<dbReference type="InterPro" id="IPR002293">
    <property type="entry name" value="AA/rel_permease1"/>
</dbReference>
<evidence type="ECO:0000256" key="6">
    <source>
        <dbReference type="SAM" id="Phobius"/>
    </source>
</evidence>
<dbReference type="PIRSF" id="PIRSF006060">
    <property type="entry name" value="AA_transporter"/>
    <property type="match status" value="1"/>
</dbReference>
<dbReference type="PANTHER" id="PTHR43243:SF4">
    <property type="entry name" value="CATIONIC AMINO ACID TRANSPORTER 4"/>
    <property type="match status" value="1"/>
</dbReference>
<keyword evidence="5 6" id="KW-0472">Membrane</keyword>
<feature type="transmembrane region" description="Helical" evidence="6">
    <location>
        <begin position="322"/>
        <end position="345"/>
    </location>
</feature>
<evidence type="ECO:0000256" key="1">
    <source>
        <dbReference type="ARBA" id="ARBA00004141"/>
    </source>
</evidence>
<dbReference type="Pfam" id="PF13520">
    <property type="entry name" value="AA_permease_2"/>
    <property type="match status" value="1"/>
</dbReference>
<keyword evidence="8" id="KW-1185">Reference proteome</keyword>
<evidence type="ECO:0000256" key="3">
    <source>
        <dbReference type="ARBA" id="ARBA00022692"/>
    </source>
</evidence>
<feature type="transmembrane region" description="Helical" evidence="6">
    <location>
        <begin position="88"/>
        <end position="109"/>
    </location>
</feature>
<evidence type="ECO:0000256" key="2">
    <source>
        <dbReference type="ARBA" id="ARBA00022448"/>
    </source>
</evidence>
<name>A0ABP5NXP5_9ACTN</name>
<keyword evidence="3 6" id="KW-0812">Transmembrane</keyword>
<evidence type="ECO:0000313" key="7">
    <source>
        <dbReference type="EMBL" id="GAA2204124.1"/>
    </source>
</evidence>
<keyword evidence="4 6" id="KW-1133">Transmembrane helix</keyword>
<feature type="transmembrane region" description="Helical" evidence="6">
    <location>
        <begin position="399"/>
        <end position="419"/>
    </location>
</feature>
<dbReference type="Gene3D" id="1.20.1740.10">
    <property type="entry name" value="Amino acid/polyamine transporter I"/>
    <property type="match status" value="1"/>
</dbReference>
<reference evidence="8" key="1">
    <citation type="journal article" date="2019" name="Int. J. Syst. Evol. Microbiol.">
        <title>The Global Catalogue of Microorganisms (GCM) 10K type strain sequencing project: providing services to taxonomists for standard genome sequencing and annotation.</title>
        <authorList>
            <consortium name="The Broad Institute Genomics Platform"/>
            <consortium name="The Broad Institute Genome Sequencing Center for Infectious Disease"/>
            <person name="Wu L."/>
            <person name="Ma J."/>
        </authorList>
    </citation>
    <scope>NUCLEOTIDE SEQUENCE [LARGE SCALE GENOMIC DNA]</scope>
    <source>
        <strain evidence="8">JCM 16114</strain>
    </source>
</reference>
<organism evidence="7 8">
    <name type="scientific">Nonomuraea monospora</name>
    <dbReference type="NCBI Taxonomy" id="568818"/>
    <lineage>
        <taxon>Bacteria</taxon>
        <taxon>Bacillati</taxon>
        <taxon>Actinomycetota</taxon>
        <taxon>Actinomycetes</taxon>
        <taxon>Streptosporangiales</taxon>
        <taxon>Streptosporangiaceae</taxon>
        <taxon>Nonomuraea</taxon>
    </lineage>
</organism>
<feature type="transmembrane region" description="Helical" evidence="6">
    <location>
        <begin position="152"/>
        <end position="172"/>
    </location>
</feature>
<feature type="transmembrane region" description="Helical" evidence="6">
    <location>
        <begin position="179"/>
        <end position="201"/>
    </location>
</feature>
<feature type="transmembrane region" description="Helical" evidence="6">
    <location>
        <begin position="374"/>
        <end position="393"/>
    </location>
</feature>
<comment type="subcellular location">
    <subcellularLocation>
        <location evidence="1">Membrane</location>
        <topology evidence="1">Multi-pass membrane protein</topology>
    </subcellularLocation>
</comment>
<evidence type="ECO:0000313" key="8">
    <source>
        <dbReference type="Proteomes" id="UP001499843"/>
    </source>
</evidence>
<dbReference type="EMBL" id="BAAAQX010000001">
    <property type="protein sequence ID" value="GAA2204124.1"/>
    <property type="molecule type" value="Genomic_DNA"/>
</dbReference>
<dbReference type="Proteomes" id="UP001499843">
    <property type="component" value="Unassembled WGS sequence"/>
</dbReference>
<feature type="transmembrane region" description="Helical" evidence="6">
    <location>
        <begin position="431"/>
        <end position="450"/>
    </location>
</feature>
<comment type="caution">
    <text evidence="7">The sequence shown here is derived from an EMBL/GenBank/DDBJ whole genome shotgun (WGS) entry which is preliminary data.</text>
</comment>
<proteinExistence type="predicted"/>
<feature type="transmembrane region" description="Helical" evidence="6">
    <location>
        <begin position="32"/>
        <end position="53"/>
    </location>
</feature>
<dbReference type="RefSeq" id="WP_344470195.1">
    <property type="nucleotide sequence ID" value="NZ_BAAAQX010000001.1"/>
</dbReference>
<sequence>MDIFRTKSVEQSIRDTEAPEHQLRKRLTATDLTVFGIGVIVGTGIFVLTGQVAKEMAGPAVAVSFVVAGIVCGLAALCYAEFASTIPVAGSAYTFSFATLGEFPAWVIGWDLFLELALAAAVVAVGWSGYFASMLASIGMELPASIAGENPVVNVPAILIVLILTSILVAGIKVSSRVNLILVITKIAVVLLVIVAGLFYVKAANYTPFIPEAVPTERVEGLKAPLIQLIFGITPVAFGVIGIFSAAAIVFFAFIGFDIVATAAEETIHPQRDVPRGIIGSLAICTVLYVAVSLVVVGMQHYTELSTSAPLSDAFIAVGQSWLAAIISVGAIAGLTTVVLVLLLGQTRVLFAMGRDGLLPRWLAKVDPHYGTPARLTVLIGLVTMVLAGFVSFGELAELVNIGTLFAFVVVSVGVIILRRTRPDLPRVFRVPLVPWLPILSVLACVYLMLNLPAQTWLRFLIWMIIGLVVYFGFGYWNSRGAFSGEKARH</sequence>
<feature type="transmembrane region" description="Helical" evidence="6">
    <location>
        <begin position="456"/>
        <end position="477"/>
    </location>
</feature>
<evidence type="ECO:0000256" key="4">
    <source>
        <dbReference type="ARBA" id="ARBA00022989"/>
    </source>
</evidence>
<feature type="transmembrane region" description="Helical" evidence="6">
    <location>
        <begin position="116"/>
        <end position="140"/>
    </location>
</feature>
<feature type="transmembrane region" description="Helical" evidence="6">
    <location>
        <begin position="60"/>
        <end position="82"/>
    </location>
</feature>
<feature type="transmembrane region" description="Helical" evidence="6">
    <location>
        <begin position="229"/>
        <end position="257"/>
    </location>
</feature>
<accession>A0ABP5NXP5</accession>
<dbReference type="PANTHER" id="PTHR43243">
    <property type="entry name" value="INNER MEMBRANE TRANSPORTER YGJI-RELATED"/>
    <property type="match status" value="1"/>
</dbReference>
<keyword evidence="2" id="KW-0813">Transport</keyword>
<protein>
    <submittedName>
        <fullName evidence="7">Amino acid permease</fullName>
    </submittedName>
</protein>